<dbReference type="InterPro" id="IPR001466">
    <property type="entry name" value="Beta-lactam-related"/>
</dbReference>
<evidence type="ECO:0000259" key="2">
    <source>
        <dbReference type="Pfam" id="PF00144"/>
    </source>
</evidence>
<dbReference type="Proteomes" id="UP000248917">
    <property type="component" value="Unassembled WGS sequence"/>
</dbReference>
<dbReference type="OrthoDB" id="912546at2"/>
<comment type="caution">
    <text evidence="3">The sequence shown here is derived from an EMBL/GenBank/DDBJ whole genome shotgun (WGS) entry which is preliminary data.</text>
</comment>
<evidence type="ECO:0000256" key="1">
    <source>
        <dbReference type="SAM" id="SignalP"/>
    </source>
</evidence>
<feature type="chain" id="PRO_5016323423" evidence="1">
    <location>
        <begin position="27"/>
        <end position="390"/>
    </location>
</feature>
<dbReference type="PROSITE" id="PS51257">
    <property type="entry name" value="PROKAR_LIPOPROTEIN"/>
    <property type="match status" value="1"/>
</dbReference>
<dbReference type="SUPFAM" id="SSF56601">
    <property type="entry name" value="beta-lactamase/transpeptidase-like"/>
    <property type="match status" value="1"/>
</dbReference>
<name>A0A326RRR1_9BACT</name>
<protein>
    <submittedName>
        <fullName evidence="3">CubicO group peptidase (Beta-lactamase class C family)</fullName>
    </submittedName>
</protein>
<dbReference type="PANTHER" id="PTHR46825:SF9">
    <property type="entry name" value="BETA-LACTAMASE-RELATED DOMAIN-CONTAINING PROTEIN"/>
    <property type="match status" value="1"/>
</dbReference>
<keyword evidence="1" id="KW-0732">Signal</keyword>
<dbReference type="EMBL" id="QKTX01000007">
    <property type="protein sequence ID" value="PZV83173.1"/>
    <property type="molecule type" value="Genomic_DNA"/>
</dbReference>
<dbReference type="InterPro" id="IPR050491">
    <property type="entry name" value="AmpC-like"/>
</dbReference>
<dbReference type="InterPro" id="IPR012338">
    <property type="entry name" value="Beta-lactam/transpept-like"/>
</dbReference>
<sequence length="390" mass="43276">MKTKILHSLYFCCLAGLMLFSGCDIAPIVPIPENPGYVNSNQKVFDVNKFENNVVTALGQQWTGYSYVINRNGQEAKSGTFGEWIRGRAGKPADLNSPLYLASVNKTIASVALIIAMREFGSGVIPMVNTQIQPFLLPQLGASPAVGSLRFRDILTHRTGFAQNMNLGLSNMKVLLQSNTVAPNSPYVYSNVNFILVKYVLFRLAGQNLAGLTTDQEQQDKIDDFYSFYVRTRIFNPAGINSFSTNSNSVRYYQFGDSESVTGWSIGDTKVRLGSGGFYLNTLDLAKFQAYLNNSDALLKVHERTFMYNNYLGWNDSNPLTNPIVGTEGTYYSKQGSFINTEGQGVRTLIMTFPKNKVEVVFLANSRGGILDNTTPLNNLFRDAYDAAWD</sequence>
<evidence type="ECO:0000313" key="4">
    <source>
        <dbReference type="Proteomes" id="UP000248917"/>
    </source>
</evidence>
<dbReference type="AlphaFoldDB" id="A0A326RRR1"/>
<dbReference type="Gene3D" id="3.40.710.10">
    <property type="entry name" value="DD-peptidase/beta-lactamase superfamily"/>
    <property type="match status" value="1"/>
</dbReference>
<keyword evidence="4" id="KW-1185">Reference proteome</keyword>
<feature type="signal peptide" evidence="1">
    <location>
        <begin position="1"/>
        <end position="26"/>
    </location>
</feature>
<organism evidence="3 4">
    <name type="scientific">Algoriphagus aquaeductus</name>
    <dbReference type="NCBI Taxonomy" id="475299"/>
    <lineage>
        <taxon>Bacteria</taxon>
        <taxon>Pseudomonadati</taxon>
        <taxon>Bacteroidota</taxon>
        <taxon>Cytophagia</taxon>
        <taxon>Cytophagales</taxon>
        <taxon>Cyclobacteriaceae</taxon>
        <taxon>Algoriphagus</taxon>
    </lineage>
</organism>
<dbReference type="Pfam" id="PF00144">
    <property type="entry name" value="Beta-lactamase"/>
    <property type="match status" value="1"/>
</dbReference>
<reference evidence="3 4" key="1">
    <citation type="submission" date="2018-06" db="EMBL/GenBank/DDBJ databases">
        <title>Genomic Encyclopedia of Archaeal and Bacterial Type Strains, Phase II (KMG-II): from individual species to whole genera.</title>
        <authorList>
            <person name="Goeker M."/>
        </authorList>
    </citation>
    <scope>NUCLEOTIDE SEQUENCE [LARGE SCALE GENOMIC DNA]</scope>
    <source>
        <strain evidence="3 4">T4</strain>
    </source>
</reference>
<accession>A0A326RRR1</accession>
<dbReference type="PANTHER" id="PTHR46825">
    <property type="entry name" value="D-ALANYL-D-ALANINE-CARBOXYPEPTIDASE/ENDOPEPTIDASE AMPH"/>
    <property type="match status" value="1"/>
</dbReference>
<gene>
    <name evidence="3" type="ORF">CLV31_107125</name>
</gene>
<dbReference type="RefSeq" id="WP_111392977.1">
    <property type="nucleotide sequence ID" value="NZ_QKTX01000007.1"/>
</dbReference>
<proteinExistence type="predicted"/>
<evidence type="ECO:0000313" key="3">
    <source>
        <dbReference type="EMBL" id="PZV83173.1"/>
    </source>
</evidence>
<feature type="domain" description="Beta-lactamase-related" evidence="2">
    <location>
        <begin position="59"/>
        <end position="369"/>
    </location>
</feature>